<dbReference type="EMBL" id="WOWB01000001">
    <property type="protein sequence ID" value="NLV05834.1"/>
    <property type="molecule type" value="Genomic_DNA"/>
</dbReference>
<name>A0A0N0U9K3_9EURY</name>
<gene>
    <name evidence="2" type="ORF">AMS69_08400</name>
    <name evidence="3" type="ORF">GOC83_06735</name>
</gene>
<reference evidence="2 4" key="1">
    <citation type="submission" date="2015-08" db="EMBL/GenBank/DDBJ databases">
        <title>Genomes of Isolates from Cabo Rojo, PR.</title>
        <authorList>
            <person name="Sanchez-Nieves R.L."/>
            <person name="Montalvo-Rodriguez R."/>
        </authorList>
    </citation>
    <scope>NUCLEOTIDE SEQUENCE [LARGE SCALE GENOMIC DNA]</scope>
    <source>
        <strain evidence="2 4">SL3</strain>
    </source>
</reference>
<reference evidence="3" key="2">
    <citation type="submission" date="2019-12" db="EMBL/GenBank/DDBJ databases">
        <title>The whole-genome sequencing of Haloarcula japonica strain pws8.</title>
        <authorList>
            <person name="Verma D.K."/>
            <person name="Gopal K."/>
            <person name="Prasad E.S."/>
        </authorList>
    </citation>
    <scope>NUCLEOTIDE SEQUENCE</scope>
    <source>
        <strain evidence="3">Pws8</strain>
    </source>
</reference>
<accession>A0A0N0U9K3</accession>
<sequence>MPSPFENPIVRYGLPLVSATVVAAVALLLLEGTIRYVALGIAALEVVVVPQILKQAASNA</sequence>
<evidence type="ECO:0000313" key="2">
    <source>
        <dbReference type="EMBL" id="KOX93926.1"/>
    </source>
</evidence>
<keyword evidence="4" id="KW-1185">Reference proteome</keyword>
<keyword evidence="1" id="KW-1133">Transmembrane helix</keyword>
<feature type="transmembrane region" description="Helical" evidence="1">
    <location>
        <begin position="36"/>
        <end position="53"/>
    </location>
</feature>
<proteinExistence type="predicted"/>
<evidence type="ECO:0000256" key="1">
    <source>
        <dbReference type="SAM" id="Phobius"/>
    </source>
</evidence>
<dbReference type="PATRIC" id="fig|1705562.3.peg.2760"/>
<dbReference type="RefSeq" id="WP_053967608.1">
    <property type="nucleotide sequence ID" value="NZ_JAWJXX010000016.1"/>
</dbReference>
<evidence type="ECO:0000313" key="3">
    <source>
        <dbReference type="EMBL" id="NLV05834.1"/>
    </source>
</evidence>
<protein>
    <submittedName>
        <fullName evidence="2">Uncharacterized protein</fullName>
    </submittedName>
</protein>
<feature type="transmembrane region" description="Helical" evidence="1">
    <location>
        <begin position="12"/>
        <end position="30"/>
    </location>
</feature>
<dbReference type="Proteomes" id="UP000037729">
    <property type="component" value="Unassembled WGS sequence"/>
</dbReference>
<organism evidence="2 4">
    <name type="scientific">Haloarcula rubripromontorii</name>
    <dbReference type="NCBI Taxonomy" id="1705562"/>
    <lineage>
        <taxon>Archaea</taxon>
        <taxon>Methanobacteriati</taxon>
        <taxon>Methanobacteriota</taxon>
        <taxon>Stenosarchaea group</taxon>
        <taxon>Halobacteria</taxon>
        <taxon>Halobacteriales</taxon>
        <taxon>Haloarculaceae</taxon>
        <taxon>Haloarcula</taxon>
    </lineage>
</organism>
<dbReference type="AlphaFoldDB" id="A0A0N0U9K3"/>
<keyword evidence="1" id="KW-0812">Transmembrane</keyword>
<dbReference type="EMBL" id="LIUF01000002">
    <property type="protein sequence ID" value="KOX93926.1"/>
    <property type="molecule type" value="Genomic_DNA"/>
</dbReference>
<evidence type="ECO:0000313" key="4">
    <source>
        <dbReference type="Proteomes" id="UP000037729"/>
    </source>
</evidence>
<keyword evidence="1" id="KW-0472">Membrane</keyword>
<dbReference type="Proteomes" id="UP000610611">
    <property type="component" value="Unassembled WGS sequence"/>
</dbReference>
<comment type="caution">
    <text evidence="2">The sequence shown here is derived from an EMBL/GenBank/DDBJ whole genome shotgun (WGS) entry which is preliminary data.</text>
</comment>
<dbReference type="OrthoDB" id="238114at2157"/>